<gene>
    <name evidence="1" type="ORF">ACFOS1_06895</name>
</gene>
<name>A0ABV8H4W8_9FLAO</name>
<dbReference type="InterPro" id="IPR038396">
    <property type="entry name" value="SpoIIAA-like_sf"/>
</dbReference>
<proteinExistence type="predicted"/>
<dbReference type="Proteomes" id="UP001595793">
    <property type="component" value="Unassembled WGS sequence"/>
</dbReference>
<dbReference type="Gene3D" id="3.40.50.10600">
    <property type="entry name" value="SpoIIaa-like domains"/>
    <property type="match status" value="1"/>
</dbReference>
<sequence>MNDKTTFELSENVLGIIIDQRVSTQVMEEILAEIEERIKCNKKIRFFLEIKGGNKISLAAFWKDLNFKCKHDSDFRKVAVVTDIQWFKEITGLKDNFMEADIRAFNNEDRLRALNWITE</sequence>
<evidence type="ECO:0000313" key="2">
    <source>
        <dbReference type="Proteomes" id="UP001595793"/>
    </source>
</evidence>
<dbReference type="SUPFAM" id="SSF52091">
    <property type="entry name" value="SpoIIaa-like"/>
    <property type="match status" value="1"/>
</dbReference>
<dbReference type="RefSeq" id="WP_290234909.1">
    <property type="nucleotide sequence ID" value="NZ_JAUFPZ010000002.1"/>
</dbReference>
<organism evidence="1 2">
    <name type="scientific">Zunongwangia endophytica</name>
    <dbReference type="NCBI Taxonomy" id="1808945"/>
    <lineage>
        <taxon>Bacteria</taxon>
        <taxon>Pseudomonadati</taxon>
        <taxon>Bacteroidota</taxon>
        <taxon>Flavobacteriia</taxon>
        <taxon>Flavobacteriales</taxon>
        <taxon>Flavobacteriaceae</taxon>
        <taxon>Zunongwangia</taxon>
    </lineage>
</organism>
<keyword evidence="2" id="KW-1185">Reference proteome</keyword>
<dbReference type="InterPro" id="IPR021866">
    <property type="entry name" value="SpoIIAA-like"/>
</dbReference>
<evidence type="ECO:0000313" key="1">
    <source>
        <dbReference type="EMBL" id="MFC4027127.1"/>
    </source>
</evidence>
<dbReference type="Pfam" id="PF11964">
    <property type="entry name" value="SpoIIAA-like"/>
    <property type="match status" value="1"/>
</dbReference>
<protein>
    <submittedName>
        <fullName evidence="1">STAS/SEC14 domain-containing protein</fullName>
    </submittedName>
</protein>
<reference evidence="2" key="1">
    <citation type="journal article" date="2019" name="Int. J. Syst. Evol. Microbiol.">
        <title>The Global Catalogue of Microorganisms (GCM) 10K type strain sequencing project: providing services to taxonomists for standard genome sequencing and annotation.</title>
        <authorList>
            <consortium name="The Broad Institute Genomics Platform"/>
            <consortium name="The Broad Institute Genome Sequencing Center for Infectious Disease"/>
            <person name="Wu L."/>
            <person name="Ma J."/>
        </authorList>
    </citation>
    <scope>NUCLEOTIDE SEQUENCE [LARGE SCALE GENOMIC DNA]</scope>
    <source>
        <strain evidence="2">CECT 9128</strain>
    </source>
</reference>
<comment type="caution">
    <text evidence="1">The sequence shown here is derived from an EMBL/GenBank/DDBJ whole genome shotgun (WGS) entry which is preliminary data.</text>
</comment>
<accession>A0ABV8H4W8</accession>
<dbReference type="InterPro" id="IPR036513">
    <property type="entry name" value="STAS_dom_sf"/>
</dbReference>
<dbReference type="EMBL" id="JBHSAS010000006">
    <property type="protein sequence ID" value="MFC4027127.1"/>
    <property type="molecule type" value="Genomic_DNA"/>
</dbReference>